<dbReference type="PANTHER" id="PTHR10039:SF14">
    <property type="entry name" value="NACHT DOMAIN-CONTAINING PROTEIN"/>
    <property type="match status" value="1"/>
</dbReference>
<keyword evidence="6" id="KW-1185">Reference proteome</keyword>
<name>A0A1L9S5X0_9EURO</name>
<organism evidence="5 6">
    <name type="scientific">Penicilliopsis zonata CBS 506.65</name>
    <dbReference type="NCBI Taxonomy" id="1073090"/>
    <lineage>
        <taxon>Eukaryota</taxon>
        <taxon>Fungi</taxon>
        <taxon>Dikarya</taxon>
        <taxon>Ascomycota</taxon>
        <taxon>Pezizomycotina</taxon>
        <taxon>Eurotiomycetes</taxon>
        <taxon>Eurotiomycetidae</taxon>
        <taxon>Eurotiales</taxon>
        <taxon>Aspergillaceae</taxon>
        <taxon>Penicilliopsis</taxon>
    </lineage>
</organism>
<reference evidence="6" key="1">
    <citation type="journal article" date="2017" name="Genome Biol.">
        <title>Comparative genomics reveals high biological diversity and specific adaptations in the industrially and medically important fungal genus Aspergillus.</title>
        <authorList>
            <person name="de Vries R.P."/>
            <person name="Riley R."/>
            <person name="Wiebenga A."/>
            <person name="Aguilar-Osorio G."/>
            <person name="Amillis S."/>
            <person name="Uchima C.A."/>
            <person name="Anderluh G."/>
            <person name="Asadollahi M."/>
            <person name="Askin M."/>
            <person name="Barry K."/>
            <person name="Battaglia E."/>
            <person name="Bayram O."/>
            <person name="Benocci T."/>
            <person name="Braus-Stromeyer S.A."/>
            <person name="Caldana C."/>
            <person name="Canovas D."/>
            <person name="Cerqueira G.C."/>
            <person name="Chen F."/>
            <person name="Chen W."/>
            <person name="Choi C."/>
            <person name="Clum A."/>
            <person name="Dos Santos R.A."/>
            <person name="Damasio A.R."/>
            <person name="Diallinas G."/>
            <person name="Emri T."/>
            <person name="Fekete E."/>
            <person name="Flipphi M."/>
            <person name="Freyberg S."/>
            <person name="Gallo A."/>
            <person name="Gournas C."/>
            <person name="Habgood R."/>
            <person name="Hainaut M."/>
            <person name="Harispe M.L."/>
            <person name="Henrissat B."/>
            <person name="Hilden K.S."/>
            <person name="Hope R."/>
            <person name="Hossain A."/>
            <person name="Karabika E."/>
            <person name="Karaffa L."/>
            <person name="Karanyi Z."/>
            <person name="Krasevec N."/>
            <person name="Kuo A."/>
            <person name="Kusch H."/>
            <person name="LaButti K."/>
            <person name="Lagendijk E.L."/>
            <person name="Lapidus A."/>
            <person name="Levasseur A."/>
            <person name="Lindquist E."/>
            <person name="Lipzen A."/>
            <person name="Logrieco A.F."/>
            <person name="MacCabe A."/>
            <person name="Maekelae M.R."/>
            <person name="Malavazi I."/>
            <person name="Melin P."/>
            <person name="Meyer V."/>
            <person name="Mielnichuk N."/>
            <person name="Miskei M."/>
            <person name="Molnar A.P."/>
            <person name="Mule G."/>
            <person name="Ngan C.Y."/>
            <person name="Orejas M."/>
            <person name="Orosz E."/>
            <person name="Ouedraogo J.P."/>
            <person name="Overkamp K.M."/>
            <person name="Park H.-S."/>
            <person name="Perrone G."/>
            <person name="Piumi F."/>
            <person name="Punt P.J."/>
            <person name="Ram A.F."/>
            <person name="Ramon A."/>
            <person name="Rauscher S."/>
            <person name="Record E."/>
            <person name="Riano-Pachon D.M."/>
            <person name="Robert V."/>
            <person name="Roehrig J."/>
            <person name="Ruller R."/>
            <person name="Salamov A."/>
            <person name="Salih N.S."/>
            <person name="Samson R.A."/>
            <person name="Sandor E."/>
            <person name="Sanguinetti M."/>
            <person name="Schuetze T."/>
            <person name="Sepcic K."/>
            <person name="Shelest E."/>
            <person name="Sherlock G."/>
            <person name="Sophianopoulou V."/>
            <person name="Squina F.M."/>
            <person name="Sun H."/>
            <person name="Susca A."/>
            <person name="Todd R.B."/>
            <person name="Tsang A."/>
            <person name="Unkles S.E."/>
            <person name="van de Wiele N."/>
            <person name="van Rossen-Uffink D."/>
            <person name="Oliveira J.V."/>
            <person name="Vesth T.C."/>
            <person name="Visser J."/>
            <person name="Yu J.-H."/>
            <person name="Zhou M."/>
            <person name="Andersen M.R."/>
            <person name="Archer D.B."/>
            <person name="Baker S.E."/>
            <person name="Benoit I."/>
            <person name="Brakhage A.A."/>
            <person name="Braus G.H."/>
            <person name="Fischer R."/>
            <person name="Frisvad J.C."/>
            <person name="Goldman G.H."/>
            <person name="Houbraken J."/>
            <person name="Oakley B."/>
            <person name="Pocsi I."/>
            <person name="Scazzocchio C."/>
            <person name="Seiboth B."/>
            <person name="vanKuyk P.A."/>
            <person name="Wortman J."/>
            <person name="Dyer P.S."/>
            <person name="Grigoriev I.V."/>
        </authorList>
    </citation>
    <scope>NUCLEOTIDE SEQUENCE [LARGE SCALE GENOMIC DNA]</scope>
    <source>
        <strain evidence="6">CBS 506.65</strain>
    </source>
</reference>
<dbReference type="InterPro" id="IPR055497">
    <property type="entry name" value="DUF7069"/>
</dbReference>
<dbReference type="Proteomes" id="UP000184188">
    <property type="component" value="Unassembled WGS sequence"/>
</dbReference>
<dbReference type="EMBL" id="KV878358">
    <property type="protein sequence ID" value="OJJ42568.1"/>
    <property type="molecule type" value="Genomic_DNA"/>
</dbReference>
<dbReference type="OrthoDB" id="1577640at2759"/>
<proteinExistence type="predicted"/>
<dbReference type="Pfam" id="PF22939">
    <property type="entry name" value="WHD_GPIID"/>
    <property type="match status" value="1"/>
</dbReference>
<feature type="domain" description="GPI inositol-deacylase winged helix" evidence="2">
    <location>
        <begin position="191"/>
        <end position="267"/>
    </location>
</feature>
<evidence type="ECO:0000313" key="5">
    <source>
        <dbReference type="EMBL" id="OJJ42568.1"/>
    </source>
</evidence>
<dbReference type="AlphaFoldDB" id="A0A1L9S5X0"/>
<accession>A0A1L9S5X0</accession>
<dbReference type="Pfam" id="PF24883">
    <property type="entry name" value="NPHP3_N"/>
    <property type="match status" value="1"/>
</dbReference>
<feature type="non-terminal residue" evidence="5">
    <location>
        <position position="1"/>
    </location>
</feature>
<gene>
    <name evidence="5" type="ORF">ASPZODRAFT_49644</name>
</gene>
<evidence type="ECO:0000256" key="1">
    <source>
        <dbReference type="ARBA" id="ARBA00022737"/>
    </source>
</evidence>
<dbReference type="GeneID" id="34614874"/>
<evidence type="ECO:0000259" key="2">
    <source>
        <dbReference type="Pfam" id="PF22939"/>
    </source>
</evidence>
<dbReference type="STRING" id="1073090.A0A1L9S5X0"/>
<feature type="domain" description="Nephrocystin 3-like N-terminal" evidence="4">
    <location>
        <begin position="6"/>
        <end position="71"/>
    </location>
</feature>
<dbReference type="RefSeq" id="XP_022577078.1">
    <property type="nucleotide sequence ID" value="XM_022728410.1"/>
</dbReference>
<dbReference type="Pfam" id="PF23239">
    <property type="entry name" value="DUF7069"/>
    <property type="match status" value="1"/>
</dbReference>
<evidence type="ECO:0000313" key="6">
    <source>
        <dbReference type="Proteomes" id="UP000184188"/>
    </source>
</evidence>
<protein>
    <recommendedName>
        <fullName evidence="7">NACHT domain-containing protein</fullName>
    </recommendedName>
</protein>
<evidence type="ECO:0000259" key="3">
    <source>
        <dbReference type="Pfam" id="PF23239"/>
    </source>
</evidence>
<keyword evidence="1" id="KW-0677">Repeat</keyword>
<feature type="non-terminal residue" evidence="5">
    <location>
        <position position="267"/>
    </location>
</feature>
<evidence type="ECO:0008006" key="7">
    <source>
        <dbReference type="Google" id="ProtNLM"/>
    </source>
</evidence>
<sequence>SKIRQEVDELWRLFMTATSDPALVNTICVLDALDECRPDDRDRLLQKFTSFHQKTHSSAHGTWLKFLITSRPYHDIKYHFQTVTDSFPHVHLQGEEENDQIHEEINLVVKMRVAELAKALSLSPYIHRRLEQQLLQMQHRTYLWLYLALEDIRTMFQNSLRPDEESIRLIPSSVDNAYRKILANIPLDQAKTVRKIFQIIVASRRPLTIEEMAMALGVAISPHSLTPEEAGLDPERMKRIIRQLCGLFVFINNSRIYLIHQTAREFL</sequence>
<dbReference type="InterPro" id="IPR056884">
    <property type="entry name" value="NPHP3-like_N"/>
</dbReference>
<evidence type="ECO:0000259" key="4">
    <source>
        <dbReference type="Pfam" id="PF24883"/>
    </source>
</evidence>
<dbReference type="InterPro" id="IPR054471">
    <property type="entry name" value="GPIID_WHD"/>
</dbReference>
<dbReference type="VEuPathDB" id="FungiDB:ASPZODRAFT_49644"/>
<feature type="domain" description="DUF7069" evidence="3">
    <location>
        <begin position="101"/>
        <end position="158"/>
    </location>
</feature>
<dbReference type="PANTHER" id="PTHR10039">
    <property type="entry name" value="AMELOGENIN"/>
    <property type="match status" value="1"/>
</dbReference>